<keyword evidence="11" id="KW-0548">Nucleotidyltransferase</keyword>
<gene>
    <name evidence="11" type="ORF">PZE19_30300</name>
</gene>
<dbReference type="SMART" id="SM00448">
    <property type="entry name" value="REC"/>
    <property type="match status" value="1"/>
</dbReference>
<feature type="region of interest" description="Disordered" evidence="8">
    <location>
        <begin position="1"/>
        <end position="21"/>
    </location>
</feature>
<sequence length="1407" mass="147900">MKRNRHARRRSRPRADRLESRDVPAAFGNAWPMPMAMSISFVPDGTLIGPYASDLQEAAPAAWGPDWQLKILGAFQTWASHTGMNFSLNPDGGQPLGSPGFATTSAQFGDVRVAAHPMPLDVVAYSIPFDGSAGTWSGDLILNSAYAGTTPGVPAVDLYSVVLHEAGNLLGFPDSEDPRSPLFDFYRDRNSELQPDDVRALRELYGSRPPDRYEGPAGNDSPATATPIVVGPWGPAEAVLADLGPGDVDVFRVTAPEGAAHLQFRVMTRWISLMTSQVTVRDDRGRVVGSAASAGPKAGWVDVDVVGPAAGRDYFVEVRGARGDAFDVGSYALVVDSAAGAFEALDRLKLEELGSMYFMSHFENGLPSTTADWAPLLDILYRTPPQGHPAAYTEALGRVVDASLASLGGAPFNYDAFLKLGEQVTQSYPDTLLEPGMIPALLSALDERGALNGLMRDLWVRTDLRGFLKEMLTSGSLDQAFEGMLASGDLYDLARELWASPEVRGELLGLIDSGGLDPLLFRLQETGSLDDLISKVLPDVDPGPSDAAGLRRIASDLLARFDQWGADDEVLGEFLQGLTGERGASAEFRKLLGSGALDELGQAMLGSRPLSHLTAAFLSAAWRHDPTVMAVLYRAFTPTPNPDFATARELLPYSNSPDVRGRHLVAMATTDDARTTTVSKVVVPTFGGRAPATMLVTAREIMAAATRPLLKVYDGDGRAVDFEVLDAGPDDYIVQVRNPVAGATYYIQLTQGGVGGGSVPSTYLLDAYFGDERVDLEPVAAGDVDAGNQVRATYVASETQIVHWLLSARGAGPGSGSIRLQVVDESGAVVYGATARVGEDVGVVVHLPVGAYTLLVAGLPGEGGTASALSYELRGNILSDSINPYPADASLRPVDAIAATAESAEPRGARAAGGVGIATIGPISAPHLNSFGAEGPAVAGLVSVARGLGAALAAAPPTGLDPAARSDVAGRGTEPARAGEAPKPDDAPRARPAAGVASVVPAAPARRGRDPAVPPTADSETAVFDALEAVARLPHDLAVEAIDGAREMAGGGPAELAAAIGLFAGGASRLVVHRRSRGPAPRGPVASFRGERRRSGRSDPLLPRRVLIVRSSSRRGADLAFRRWLEADGVEVHEATGRTWEAWPSPGPDVILLEHGPGTTTGADLLFRIGQSPSTATTPIIVFSDAASGEIAAAAAAEGLDLGAADVLPRSITPEEFRARLRRAMRDRRQVERLEHEAASDGLTGLSNRAALQARLDGAWADCRRAGRPLGLLVADLDHFKRVNDTCGHPAGDQVLRRVAAALADEVGAAGFAARYGGEEFVVVAPGCDRAGLMRIAERLRRRIGGLRLDDLRLPCRVTISVGAAWARTLDPSGSQQLLTQADRALYEAKAAGRDAVRMADGVAVPG</sequence>
<evidence type="ECO:0000256" key="8">
    <source>
        <dbReference type="SAM" id="MobiDB-lite"/>
    </source>
</evidence>
<evidence type="ECO:0000256" key="4">
    <source>
        <dbReference type="ARBA" id="ARBA00022801"/>
    </source>
</evidence>
<dbReference type="EC" id="2.7.7.65" evidence="1"/>
<protein>
    <recommendedName>
        <fullName evidence="1">diguanylate cyclase</fullName>
        <ecNumber evidence="1">2.7.7.65</ecNumber>
    </recommendedName>
</protein>
<name>A0ABT6FKG9_9BACT</name>
<dbReference type="Gene3D" id="3.30.70.270">
    <property type="match status" value="1"/>
</dbReference>
<dbReference type="Proteomes" id="UP001216907">
    <property type="component" value="Unassembled WGS sequence"/>
</dbReference>
<dbReference type="Pfam" id="PF00990">
    <property type="entry name" value="GGDEF"/>
    <property type="match status" value="1"/>
</dbReference>
<evidence type="ECO:0000313" key="11">
    <source>
        <dbReference type="EMBL" id="MDG3008078.1"/>
    </source>
</evidence>
<feature type="domain" description="GGDEF" evidence="10">
    <location>
        <begin position="1268"/>
        <end position="1402"/>
    </location>
</feature>
<keyword evidence="11" id="KW-0808">Transferase</keyword>
<feature type="region of interest" description="Disordered" evidence="8">
    <location>
        <begin position="955"/>
        <end position="1017"/>
    </location>
</feature>
<dbReference type="Pfam" id="PF00413">
    <property type="entry name" value="Peptidase_M10"/>
    <property type="match status" value="1"/>
</dbReference>
<dbReference type="SUPFAM" id="SSF55486">
    <property type="entry name" value="Metalloproteases ('zincins'), catalytic domain"/>
    <property type="match status" value="1"/>
</dbReference>
<evidence type="ECO:0000259" key="9">
    <source>
        <dbReference type="PROSITE" id="PS50110"/>
    </source>
</evidence>
<feature type="compositionally biased region" description="Basic and acidic residues" evidence="8">
    <location>
        <begin position="980"/>
        <end position="989"/>
    </location>
</feature>
<dbReference type="InterPro" id="IPR024079">
    <property type="entry name" value="MetalloPept_cat_dom_sf"/>
</dbReference>
<dbReference type="CDD" id="cd01949">
    <property type="entry name" value="GGDEF"/>
    <property type="match status" value="1"/>
</dbReference>
<evidence type="ECO:0000256" key="3">
    <source>
        <dbReference type="ARBA" id="ARBA00022723"/>
    </source>
</evidence>
<organism evidence="11 12">
    <name type="scientific">Paludisphaera mucosa</name>
    <dbReference type="NCBI Taxonomy" id="3030827"/>
    <lineage>
        <taxon>Bacteria</taxon>
        <taxon>Pseudomonadati</taxon>
        <taxon>Planctomycetota</taxon>
        <taxon>Planctomycetia</taxon>
        <taxon>Isosphaerales</taxon>
        <taxon>Isosphaeraceae</taxon>
        <taxon>Paludisphaera</taxon>
    </lineage>
</organism>
<dbReference type="NCBIfam" id="TIGR00254">
    <property type="entry name" value="GGDEF"/>
    <property type="match status" value="1"/>
</dbReference>
<dbReference type="InterPro" id="IPR001818">
    <property type="entry name" value="Pept_M10_metallopeptidase"/>
</dbReference>
<evidence type="ECO:0000259" key="10">
    <source>
        <dbReference type="PROSITE" id="PS50887"/>
    </source>
</evidence>
<feature type="compositionally biased region" description="Basic residues" evidence="8">
    <location>
        <begin position="1"/>
        <end position="12"/>
    </location>
</feature>
<reference evidence="11 12" key="1">
    <citation type="submission" date="2023-03" db="EMBL/GenBank/DDBJ databases">
        <title>Paludisphaera mucosa sp. nov. a novel planctomycete from northern fen.</title>
        <authorList>
            <person name="Ivanova A."/>
        </authorList>
    </citation>
    <scope>NUCLEOTIDE SEQUENCE [LARGE SCALE GENOMIC DNA]</scope>
    <source>
        <strain evidence="11 12">Pla2</strain>
    </source>
</reference>
<dbReference type="Gene3D" id="3.40.50.2300">
    <property type="match status" value="1"/>
</dbReference>
<dbReference type="PROSITE" id="PS50887">
    <property type="entry name" value="GGDEF"/>
    <property type="match status" value="1"/>
</dbReference>
<comment type="catalytic activity">
    <reaction evidence="6">
        <text>2 GTP = 3',3'-c-di-GMP + 2 diphosphate</text>
        <dbReference type="Rhea" id="RHEA:24898"/>
        <dbReference type="ChEBI" id="CHEBI:33019"/>
        <dbReference type="ChEBI" id="CHEBI:37565"/>
        <dbReference type="ChEBI" id="CHEBI:58805"/>
        <dbReference type="EC" id="2.7.7.65"/>
    </reaction>
</comment>
<comment type="caution">
    <text evidence="7">Lacks conserved residue(s) required for the propagation of feature annotation.</text>
</comment>
<keyword evidence="2" id="KW-0645">Protease</keyword>
<dbReference type="InterPro" id="IPR043128">
    <property type="entry name" value="Rev_trsase/Diguanyl_cyclase"/>
</dbReference>
<dbReference type="InterPro" id="IPR029787">
    <property type="entry name" value="Nucleotide_cyclase"/>
</dbReference>
<dbReference type="EMBL" id="JARRAG010000003">
    <property type="protein sequence ID" value="MDG3008078.1"/>
    <property type="molecule type" value="Genomic_DNA"/>
</dbReference>
<keyword evidence="3" id="KW-0479">Metal-binding</keyword>
<feature type="domain" description="Response regulatory" evidence="9">
    <location>
        <begin position="1105"/>
        <end position="1225"/>
    </location>
</feature>
<dbReference type="PANTHER" id="PTHR45138">
    <property type="entry name" value="REGULATORY COMPONENTS OF SENSORY TRANSDUCTION SYSTEM"/>
    <property type="match status" value="1"/>
</dbReference>
<dbReference type="SMART" id="SM00267">
    <property type="entry name" value="GGDEF"/>
    <property type="match status" value="1"/>
</dbReference>
<feature type="region of interest" description="Disordered" evidence="8">
    <location>
        <begin position="1075"/>
        <end position="1097"/>
    </location>
</feature>
<evidence type="ECO:0000256" key="5">
    <source>
        <dbReference type="ARBA" id="ARBA00022833"/>
    </source>
</evidence>
<feature type="compositionally biased region" description="Low complexity" evidence="8">
    <location>
        <begin position="990"/>
        <end position="1005"/>
    </location>
</feature>
<evidence type="ECO:0000256" key="7">
    <source>
        <dbReference type="PROSITE-ProRule" id="PRU00169"/>
    </source>
</evidence>
<keyword evidence="12" id="KW-1185">Reference proteome</keyword>
<dbReference type="PRINTS" id="PR00138">
    <property type="entry name" value="MATRIXIN"/>
</dbReference>
<evidence type="ECO:0000256" key="1">
    <source>
        <dbReference type="ARBA" id="ARBA00012528"/>
    </source>
</evidence>
<keyword evidence="5" id="KW-0862">Zinc</keyword>
<dbReference type="SUPFAM" id="SSF52172">
    <property type="entry name" value="CheY-like"/>
    <property type="match status" value="1"/>
</dbReference>
<evidence type="ECO:0000256" key="2">
    <source>
        <dbReference type="ARBA" id="ARBA00022670"/>
    </source>
</evidence>
<dbReference type="InterPro" id="IPR000160">
    <property type="entry name" value="GGDEF_dom"/>
</dbReference>
<dbReference type="PROSITE" id="PS50110">
    <property type="entry name" value="RESPONSE_REGULATORY"/>
    <property type="match status" value="1"/>
</dbReference>
<dbReference type="InterPro" id="IPR021190">
    <property type="entry name" value="Pept_M10A"/>
</dbReference>
<evidence type="ECO:0000313" key="12">
    <source>
        <dbReference type="Proteomes" id="UP001216907"/>
    </source>
</evidence>
<dbReference type="InterPro" id="IPR050469">
    <property type="entry name" value="Diguanylate_Cyclase"/>
</dbReference>
<dbReference type="Gene3D" id="3.40.390.10">
    <property type="entry name" value="Collagenase (Catalytic Domain)"/>
    <property type="match status" value="1"/>
</dbReference>
<dbReference type="SUPFAM" id="SSF55073">
    <property type="entry name" value="Nucleotide cyclase"/>
    <property type="match status" value="1"/>
</dbReference>
<dbReference type="RefSeq" id="WP_277864406.1">
    <property type="nucleotide sequence ID" value="NZ_JARRAG010000003.1"/>
</dbReference>
<accession>A0ABT6FKG9</accession>
<comment type="caution">
    <text evidence="11">The sequence shown here is derived from an EMBL/GenBank/DDBJ whole genome shotgun (WGS) entry which is preliminary data.</text>
</comment>
<dbReference type="InterPro" id="IPR001789">
    <property type="entry name" value="Sig_transdc_resp-reg_receiver"/>
</dbReference>
<dbReference type="InterPro" id="IPR011006">
    <property type="entry name" value="CheY-like_superfamily"/>
</dbReference>
<keyword evidence="4" id="KW-0378">Hydrolase</keyword>
<dbReference type="GO" id="GO:0052621">
    <property type="term" value="F:diguanylate cyclase activity"/>
    <property type="evidence" value="ECO:0007669"/>
    <property type="project" value="UniProtKB-EC"/>
</dbReference>
<dbReference type="PANTHER" id="PTHR45138:SF9">
    <property type="entry name" value="DIGUANYLATE CYCLASE DGCM-RELATED"/>
    <property type="match status" value="1"/>
</dbReference>
<evidence type="ECO:0000256" key="6">
    <source>
        <dbReference type="ARBA" id="ARBA00034247"/>
    </source>
</evidence>
<dbReference type="Gene3D" id="2.60.120.380">
    <property type="match status" value="1"/>
</dbReference>
<proteinExistence type="predicted"/>